<evidence type="ECO:0000313" key="2">
    <source>
        <dbReference type="EMBL" id="GMG33222.1"/>
    </source>
</evidence>
<sequence>MIRDSIIKEIDQASTASKKESNPITVPSYLRKIRFGSELSKHLEKAKRHQSKSKSDIKDALLMQFSTSGILGKSPSLFEQNEEYIDQLIKIFEQKAIAKSTIDGKNSDQSDCDDSEKLSSHNENKVNSDPDDLGTSDDDNDSAPKMTIGRYKKDKKIIDLSNLQFYSSSTLATILPIPSKWVHPQELSSNVDNNCPFEVTIDGCDISTKDLMRRKPTRTSGGRFSSGSSSSRNSFFSTRSDHHVSRLTTVYYFEVEILFSLNSGADVSIGFFDLSENDNPVSDLRGHDAGSWGYCEIPFLSLRMGFMSVKPSPYRTRLRDCSQPSVYHNGM</sequence>
<dbReference type="OrthoDB" id="25503at2759"/>
<feature type="region of interest" description="Disordered" evidence="1">
    <location>
        <begin position="102"/>
        <end position="147"/>
    </location>
</feature>
<keyword evidence="3" id="KW-1185">Reference proteome</keyword>
<dbReference type="Proteomes" id="UP001165063">
    <property type="component" value="Unassembled WGS sequence"/>
</dbReference>
<gene>
    <name evidence="2" type="ORF">Amon01_000424900</name>
</gene>
<comment type="caution">
    <text evidence="2">The sequence shown here is derived from an EMBL/GenBank/DDBJ whole genome shotgun (WGS) entry which is preliminary data.</text>
</comment>
<proteinExistence type="predicted"/>
<reference evidence="2" key="1">
    <citation type="submission" date="2023-04" db="EMBL/GenBank/DDBJ databases">
        <title>Ambrosiozyma monospora NBRC 1965.</title>
        <authorList>
            <person name="Ichikawa N."/>
            <person name="Sato H."/>
            <person name="Tonouchi N."/>
        </authorList>
    </citation>
    <scope>NUCLEOTIDE SEQUENCE</scope>
    <source>
        <strain evidence="2">NBRC 1965</strain>
    </source>
</reference>
<name>A0A9W6Z063_AMBMO</name>
<evidence type="ECO:0000313" key="3">
    <source>
        <dbReference type="Proteomes" id="UP001165063"/>
    </source>
</evidence>
<evidence type="ECO:0000256" key="1">
    <source>
        <dbReference type="SAM" id="MobiDB-lite"/>
    </source>
</evidence>
<organism evidence="2 3">
    <name type="scientific">Ambrosiozyma monospora</name>
    <name type="common">Yeast</name>
    <name type="synonym">Endomycopsis monosporus</name>
    <dbReference type="NCBI Taxonomy" id="43982"/>
    <lineage>
        <taxon>Eukaryota</taxon>
        <taxon>Fungi</taxon>
        <taxon>Dikarya</taxon>
        <taxon>Ascomycota</taxon>
        <taxon>Saccharomycotina</taxon>
        <taxon>Pichiomycetes</taxon>
        <taxon>Pichiales</taxon>
        <taxon>Pichiaceae</taxon>
        <taxon>Ambrosiozyma</taxon>
    </lineage>
</organism>
<dbReference type="EMBL" id="BSXU01001996">
    <property type="protein sequence ID" value="GMG33222.1"/>
    <property type="molecule type" value="Genomic_DNA"/>
</dbReference>
<feature type="region of interest" description="Disordered" evidence="1">
    <location>
        <begin position="211"/>
        <end position="237"/>
    </location>
</feature>
<feature type="compositionally biased region" description="Low complexity" evidence="1">
    <location>
        <begin position="218"/>
        <end position="237"/>
    </location>
</feature>
<dbReference type="AlphaFoldDB" id="A0A9W6Z063"/>
<feature type="compositionally biased region" description="Basic and acidic residues" evidence="1">
    <location>
        <begin position="115"/>
        <end position="128"/>
    </location>
</feature>
<feature type="compositionally biased region" description="Acidic residues" evidence="1">
    <location>
        <begin position="129"/>
        <end position="141"/>
    </location>
</feature>
<protein>
    <submittedName>
        <fullName evidence="2">Unnamed protein product</fullName>
    </submittedName>
</protein>
<dbReference type="Gene3D" id="2.60.120.920">
    <property type="match status" value="1"/>
</dbReference>
<accession>A0A9W6Z063</accession>
<dbReference type="InterPro" id="IPR043136">
    <property type="entry name" value="B30.2/SPRY_sf"/>
</dbReference>